<gene>
    <name evidence="1" type="ORF">PAXRUDRAFT_831121</name>
</gene>
<dbReference type="InParanoid" id="A0A0D0DSH9"/>
<reference evidence="2" key="2">
    <citation type="submission" date="2015-01" db="EMBL/GenBank/DDBJ databases">
        <title>Evolutionary Origins and Diversification of the Mycorrhizal Mutualists.</title>
        <authorList>
            <consortium name="DOE Joint Genome Institute"/>
            <consortium name="Mycorrhizal Genomics Consortium"/>
            <person name="Kohler A."/>
            <person name="Kuo A."/>
            <person name="Nagy L.G."/>
            <person name="Floudas D."/>
            <person name="Copeland A."/>
            <person name="Barry K.W."/>
            <person name="Cichocki N."/>
            <person name="Veneault-Fourrey C."/>
            <person name="LaButti K."/>
            <person name="Lindquist E.A."/>
            <person name="Lipzen A."/>
            <person name="Lundell T."/>
            <person name="Morin E."/>
            <person name="Murat C."/>
            <person name="Riley R."/>
            <person name="Ohm R."/>
            <person name="Sun H."/>
            <person name="Tunlid A."/>
            <person name="Henrissat B."/>
            <person name="Grigoriev I.V."/>
            <person name="Hibbett D.S."/>
            <person name="Martin F."/>
        </authorList>
    </citation>
    <scope>NUCLEOTIDE SEQUENCE [LARGE SCALE GENOMIC DNA]</scope>
    <source>
        <strain evidence="2">Ve08.2h10</strain>
    </source>
</reference>
<dbReference type="HOGENOM" id="CLU_2590478_0_0_1"/>
<name>A0A0D0DSH9_9AGAM</name>
<dbReference type="Proteomes" id="UP000054538">
    <property type="component" value="Unassembled WGS sequence"/>
</dbReference>
<keyword evidence="2" id="KW-1185">Reference proteome</keyword>
<reference evidence="1 2" key="1">
    <citation type="submission" date="2014-04" db="EMBL/GenBank/DDBJ databases">
        <authorList>
            <consortium name="DOE Joint Genome Institute"/>
            <person name="Kuo A."/>
            <person name="Kohler A."/>
            <person name="Jargeat P."/>
            <person name="Nagy L.G."/>
            <person name="Floudas D."/>
            <person name="Copeland A."/>
            <person name="Barry K.W."/>
            <person name="Cichocki N."/>
            <person name="Veneault-Fourrey C."/>
            <person name="LaButti K."/>
            <person name="Lindquist E.A."/>
            <person name="Lipzen A."/>
            <person name="Lundell T."/>
            <person name="Morin E."/>
            <person name="Murat C."/>
            <person name="Sun H."/>
            <person name="Tunlid A."/>
            <person name="Henrissat B."/>
            <person name="Grigoriev I.V."/>
            <person name="Hibbett D.S."/>
            <person name="Martin F."/>
            <person name="Nordberg H.P."/>
            <person name="Cantor M.N."/>
            <person name="Hua S.X."/>
        </authorList>
    </citation>
    <scope>NUCLEOTIDE SEQUENCE [LARGE SCALE GENOMIC DNA]</scope>
    <source>
        <strain evidence="1 2">Ve08.2h10</strain>
    </source>
</reference>
<evidence type="ECO:0000313" key="1">
    <source>
        <dbReference type="EMBL" id="KIK91106.1"/>
    </source>
</evidence>
<accession>A0A0D0DSH9</accession>
<protein>
    <submittedName>
        <fullName evidence="1">Unplaced genomic scaffold scaffold_604, whole genome shotgun sequence</fullName>
    </submittedName>
</protein>
<dbReference type="STRING" id="930991.A0A0D0DSH9"/>
<evidence type="ECO:0000313" key="2">
    <source>
        <dbReference type="Proteomes" id="UP000054538"/>
    </source>
</evidence>
<sequence>MFQGGFAGTQCAIDVAASSEEPVWTTWAHVHPEDVNRRQVFKLPEKGGQGIQCMKLVFEKSSDLFGRITIYELGVEGFLS</sequence>
<dbReference type="OrthoDB" id="10052260at2759"/>
<proteinExistence type="predicted"/>
<dbReference type="EMBL" id="KN825426">
    <property type="protein sequence ID" value="KIK91106.1"/>
    <property type="molecule type" value="Genomic_DNA"/>
</dbReference>
<organism evidence="1 2">
    <name type="scientific">Paxillus rubicundulus Ve08.2h10</name>
    <dbReference type="NCBI Taxonomy" id="930991"/>
    <lineage>
        <taxon>Eukaryota</taxon>
        <taxon>Fungi</taxon>
        <taxon>Dikarya</taxon>
        <taxon>Basidiomycota</taxon>
        <taxon>Agaricomycotina</taxon>
        <taxon>Agaricomycetes</taxon>
        <taxon>Agaricomycetidae</taxon>
        <taxon>Boletales</taxon>
        <taxon>Paxilineae</taxon>
        <taxon>Paxillaceae</taxon>
        <taxon>Paxillus</taxon>
    </lineage>
</organism>
<dbReference type="AlphaFoldDB" id="A0A0D0DSH9"/>